<dbReference type="Pfam" id="PF23598">
    <property type="entry name" value="LRR_14"/>
    <property type="match status" value="1"/>
</dbReference>
<feature type="domain" description="Disease resistance protein winged helix" evidence="2">
    <location>
        <begin position="136"/>
        <end position="187"/>
    </location>
</feature>
<gene>
    <name evidence="4" type="ORF">Tsubulata_009986</name>
</gene>
<reference evidence="4" key="1">
    <citation type="submission" date="2022-02" db="EMBL/GenBank/DDBJ databases">
        <authorList>
            <person name="Henning P.M."/>
            <person name="McCubbin A.G."/>
            <person name="Shore J.S."/>
        </authorList>
    </citation>
    <scope>NUCLEOTIDE SEQUENCE</scope>
    <source>
        <strain evidence="4">F60SS</strain>
        <tissue evidence="4">Leaves</tissue>
    </source>
</reference>
<proteinExistence type="predicted"/>
<dbReference type="InterPro" id="IPR055414">
    <property type="entry name" value="LRR_R13L4/SHOC2-like"/>
</dbReference>
<evidence type="ECO:0008006" key="6">
    <source>
        <dbReference type="Google" id="ProtNLM"/>
    </source>
</evidence>
<reference evidence="4" key="2">
    <citation type="journal article" date="2023" name="Plants (Basel)">
        <title>Annotation of the Turnera subulata (Passifloraceae) Draft Genome Reveals the S-Locus Evolved after the Divergence of Turneroideae from Passifloroideae in a Stepwise Manner.</title>
        <authorList>
            <person name="Henning P.M."/>
            <person name="Roalson E.H."/>
            <person name="Mir W."/>
            <person name="McCubbin A.G."/>
            <person name="Shore J.S."/>
        </authorList>
    </citation>
    <scope>NUCLEOTIDE SEQUENCE</scope>
    <source>
        <strain evidence="4">F60SS</strain>
    </source>
</reference>
<dbReference type="PANTHER" id="PTHR47186:SF12">
    <property type="entry name" value="NB-ARC DOMAIN-CONTAINING PROTEIN"/>
    <property type="match status" value="1"/>
</dbReference>
<dbReference type="Proteomes" id="UP001141552">
    <property type="component" value="Unassembled WGS sequence"/>
</dbReference>
<sequence>MWSIHIDLALEHYHWLRRPSSSFSPEVAKNISLTNSLLHFLCLQNTFGSFVHLIKLTMPYLNFTCRLDERHLIDEEMLRRKSQVDVIPGPSKEAQQISSTVIDSKGESSLGTFRSNYENLAHCLKSCLDYASIVCKRYSVEKEKLVRLLLAEGLIQEQPGEIMEDTGVKIVHELISLGMLRELEDGTEVEVPKSYHELSILKVEKQEFVAKTSISPHRVMIRDDGRDIHPFFEDSLIQSLFIITVERRHSSFYPTRGLSRGYMEAVCSVRSLLVLDLDGKIECLPDEVGNLVHLRYLGLVNSDMDALPPTLANLQRLQTLDIRMSRLEILPVEILSMTQLRHILMSKCINDGEIRVPKGIRALSNLHTLCGLYAGDGIASELSALTQLRELGAKRVSEDHASELSEAIMNMENLVCLSLEAEEIFFEKEDTPFSLFPEMEQFCPPPLLQKLYLHGGLVELPSWIVSMGNLTSLYLSSSALSENPTPALQSLPKLRHLTLWNAYKAKQIGKEFCKAGGFPVLETLTIASDFLVEWTEIVQGAFPSLKCLGLRNCLSLKFLPEGLQTISTLDELHLSPMHPDLARRLSGEENYKIKHISQFWTIPWIG</sequence>
<organism evidence="4 5">
    <name type="scientific">Turnera subulata</name>
    <dbReference type="NCBI Taxonomy" id="218843"/>
    <lineage>
        <taxon>Eukaryota</taxon>
        <taxon>Viridiplantae</taxon>
        <taxon>Streptophyta</taxon>
        <taxon>Embryophyta</taxon>
        <taxon>Tracheophyta</taxon>
        <taxon>Spermatophyta</taxon>
        <taxon>Magnoliopsida</taxon>
        <taxon>eudicotyledons</taxon>
        <taxon>Gunneridae</taxon>
        <taxon>Pentapetalae</taxon>
        <taxon>rosids</taxon>
        <taxon>fabids</taxon>
        <taxon>Malpighiales</taxon>
        <taxon>Passifloraceae</taxon>
        <taxon>Turnera</taxon>
    </lineage>
</organism>
<dbReference type="PANTHER" id="PTHR47186">
    <property type="entry name" value="LEUCINE-RICH REPEAT-CONTAINING PROTEIN 57"/>
    <property type="match status" value="1"/>
</dbReference>
<dbReference type="AlphaFoldDB" id="A0A9Q0G580"/>
<keyword evidence="5" id="KW-1185">Reference proteome</keyword>
<accession>A0A9Q0G580</accession>
<dbReference type="OrthoDB" id="646178at2759"/>
<evidence type="ECO:0000313" key="4">
    <source>
        <dbReference type="EMBL" id="KAJ4843799.1"/>
    </source>
</evidence>
<evidence type="ECO:0000313" key="5">
    <source>
        <dbReference type="Proteomes" id="UP001141552"/>
    </source>
</evidence>
<evidence type="ECO:0000259" key="2">
    <source>
        <dbReference type="Pfam" id="PF23559"/>
    </source>
</evidence>
<evidence type="ECO:0000259" key="3">
    <source>
        <dbReference type="Pfam" id="PF23598"/>
    </source>
</evidence>
<feature type="domain" description="Disease resistance R13L4/SHOC-2-like LRR" evidence="3">
    <location>
        <begin position="264"/>
        <end position="552"/>
    </location>
</feature>
<dbReference type="SUPFAM" id="SSF52058">
    <property type="entry name" value="L domain-like"/>
    <property type="match status" value="1"/>
</dbReference>
<name>A0A9Q0G580_9ROSI</name>
<protein>
    <recommendedName>
        <fullName evidence="6">NB-ARC domain-containing protein</fullName>
    </recommendedName>
</protein>
<comment type="caution">
    <text evidence="4">The sequence shown here is derived from an EMBL/GenBank/DDBJ whole genome shotgun (WGS) entry which is preliminary data.</text>
</comment>
<dbReference type="EMBL" id="JAKUCV010002140">
    <property type="protein sequence ID" value="KAJ4843799.1"/>
    <property type="molecule type" value="Genomic_DNA"/>
</dbReference>
<dbReference type="Gene3D" id="3.80.10.10">
    <property type="entry name" value="Ribonuclease Inhibitor"/>
    <property type="match status" value="2"/>
</dbReference>
<dbReference type="InterPro" id="IPR058922">
    <property type="entry name" value="WHD_DRP"/>
</dbReference>
<dbReference type="InterPro" id="IPR032675">
    <property type="entry name" value="LRR_dom_sf"/>
</dbReference>
<dbReference type="Pfam" id="PF23559">
    <property type="entry name" value="WHD_DRP"/>
    <property type="match status" value="1"/>
</dbReference>
<evidence type="ECO:0000256" key="1">
    <source>
        <dbReference type="ARBA" id="ARBA00022737"/>
    </source>
</evidence>
<keyword evidence="1" id="KW-0677">Repeat</keyword>